<protein>
    <recommendedName>
        <fullName evidence="1">Large polyvalent protein-associated domain-containing protein</fullName>
    </recommendedName>
</protein>
<proteinExistence type="predicted"/>
<dbReference type="Pfam" id="PF18824">
    <property type="entry name" value="LPD11"/>
    <property type="match status" value="1"/>
</dbReference>
<feature type="domain" description="Large polyvalent protein-associated" evidence="1">
    <location>
        <begin position="81"/>
        <end position="148"/>
    </location>
</feature>
<dbReference type="EMBL" id="QJKD01000008">
    <property type="protein sequence ID" value="PXX51966.1"/>
    <property type="molecule type" value="Genomic_DNA"/>
</dbReference>
<dbReference type="GeneID" id="86065231"/>
<dbReference type="RefSeq" id="WP_167437615.1">
    <property type="nucleotide sequence ID" value="NZ_QJKD01000008.1"/>
</dbReference>
<keyword evidence="3" id="KW-1185">Reference proteome</keyword>
<gene>
    <name evidence="2" type="ORF">DFR60_10849</name>
</gene>
<dbReference type="Proteomes" id="UP000248057">
    <property type="component" value="Unassembled WGS sequence"/>
</dbReference>
<evidence type="ECO:0000259" key="1">
    <source>
        <dbReference type="Pfam" id="PF18824"/>
    </source>
</evidence>
<evidence type="ECO:0000313" key="2">
    <source>
        <dbReference type="EMBL" id="PXX51966.1"/>
    </source>
</evidence>
<sequence>MYSEAKEDVVLILKYIGEDDFSMPVYWDQYARLWKDINLGETEQPELCSVMGNGMDGDPNTPIKQEFIIQPVNGFVSKEKRFQYQMLDRLRTDCNYYLGHGNRYVGCLWAKSEKKQIAEMKAIWNSFSEDEKPEWLTWEMIERYEEEMVN</sequence>
<evidence type="ECO:0000313" key="3">
    <source>
        <dbReference type="Proteomes" id="UP000248057"/>
    </source>
</evidence>
<reference evidence="2 3" key="1">
    <citation type="submission" date="2018-05" db="EMBL/GenBank/DDBJ databases">
        <title>Genomic Encyclopedia of Type Strains, Phase IV (KMG-IV): sequencing the most valuable type-strain genomes for metagenomic binning, comparative biology and taxonomic classification.</title>
        <authorList>
            <person name="Goeker M."/>
        </authorList>
    </citation>
    <scope>NUCLEOTIDE SEQUENCE [LARGE SCALE GENOMIC DNA]</scope>
    <source>
        <strain evidence="2 3">DSM 24995</strain>
    </source>
</reference>
<organism evidence="2 3">
    <name type="scientific">Hungatella effluvii</name>
    <dbReference type="NCBI Taxonomy" id="1096246"/>
    <lineage>
        <taxon>Bacteria</taxon>
        <taxon>Bacillati</taxon>
        <taxon>Bacillota</taxon>
        <taxon>Clostridia</taxon>
        <taxon>Lachnospirales</taxon>
        <taxon>Lachnospiraceae</taxon>
        <taxon>Hungatella</taxon>
    </lineage>
</organism>
<comment type="caution">
    <text evidence="2">The sequence shown here is derived from an EMBL/GenBank/DDBJ whole genome shotgun (WGS) entry which is preliminary data.</text>
</comment>
<name>A0A2V3Y4S1_9FIRM</name>
<dbReference type="InterPro" id="IPR040789">
    <property type="entry name" value="LPD11"/>
</dbReference>
<dbReference type="AlphaFoldDB" id="A0A2V3Y4S1"/>
<accession>A0A2V3Y4S1</accession>